<dbReference type="EMBL" id="BARS01018922">
    <property type="protein sequence ID" value="GAF86283.1"/>
    <property type="molecule type" value="Genomic_DNA"/>
</dbReference>
<dbReference type="InterPro" id="IPR015590">
    <property type="entry name" value="Aldehyde_DH_dom"/>
</dbReference>
<dbReference type="AlphaFoldDB" id="X0SYI3"/>
<gene>
    <name evidence="4" type="ORF">S01H1_30717</name>
</gene>
<dbReference type="InterPro" id="IPR016161">
    <property type="entry name" value="Ald_DH/histidinol_DH"/>
</dbReference>
<evidence type="ECO:0000313" key="4">
    <source>
        <dbReference type="EMBL" id="GAF86283.1"/>
    </source>
</evidence>
<dbReference type="SUPFAM" id="SSF53720">
    <property type="entry name" value="ALDH-like"/>
    <property type="match status" value="1"/>
</dbReference>
<dbReference type="InterPro" id="IPR016163">
    <property type="entry name" value="Ald_DH_C"/>
</dbReference>
<dbReference type="PANTHER" id="PTHR42986">
    <property type="entry name" value="BENZALDEHYDE DEHYDROGENASE YFMT"/>
    <property type="match status" value="1"/>
</dbReference>
<feature type="domain" description="Aldehyde dehydrogenase" evidence="3">
    <location>
        <begin position="2"/>
        <end position="161"/>
    </location>
</feature>
<proteinExistence type="inferred from homology"/>
<name>X0SYI3_9ZZZZ</name>
<feature type="non-terminal residue" evidence="4">
    <location>
        <position position="1"/>
    </location>
</feature>
<comment type="similarity">
    <text evidence="1">Belongs to the aldehyde dehydrogenase family.</text>
</comment>
<reference evidence="4" key="1">
    <citation type="journal article" date="2014" name="Front. Microbiol.">
        <title>High frequency of phylogenetically diverse reductive dehalogenase-homologous genes in deep subseafloor sedimentary metagenomes.</title>
        <authorList>
            <person name="Kawai M."/>
            <person name="Futagami T."/>
            <person name="Toyoda A."/>
            <person name="Takaki Y."/>
            <person name="Nishi S."/>
            <person name="Hori S."/>
            <person name="Arai W."/>
            <person name="Tsubouchi T."/>
            <person name="Morono Y."/>
            <person name="Uchiyama I."/>
            <person name="Ito T."/>
            <person name="Fujiyama A."/>
            <person name="Inagaki F."/>
            <person name="Takami H."/>
        </authorList>
    </citation>
    <scope>NUCLEOTIDE SEQUENCE</scope>
    <source>
        <strain evidence="4">Expedition CK06-06</strain>
    </source>
</reference>
<evidence type="ECO:0000256" key="1">
    <source>
        <dbReference type="ARBA" id="ARBA00009986"/>
    </source>
</evidence>
<organism evidence="4">
    <name type="scientific">marine sediment metagenome</name>
    <dbReference type="NCBI Taxonomy" id="412755"/>
    <lineage>
        <taxon>unclassified sequences</taxon>
        <taxon>metagenomes</taxon>
        <taxon>ecological metagenomes</taxon>
    </lineage>
</organism>
<sequence>KKVLIHRDLYEEVREQILEFTGNLAVGDPFNPETDIGPIRVERTRLILERALDKCSGARKLAGAIEGERVLPLVLEMEGGEIPDLELFGPFLLLKPFDDHEPLVQELTQTKYGFLLAFFGSADGETERAFQEHFGMVHDNPDFTFTPLRLPFGGKKESGWILERQGDGWIERDGAFLYSKELVRNP</sequence>
<protein>
    <recommendedName>
        <fullName evidence="3">Aldehyde dehydrogenase domain-containing protein</fullName>
    </recommendedName>
</protein>
<dbReference type="Gene3D" id="3.40.309.10">
    <property type="entry name" value="Aldehyde Dehydrogenase, Chain A, domain 2"/>
    <property type="match status" value="1"/>
</dbReference>
<dbReference type="GO" id="GO:0016620">
    <property type="term" value="F:oxidoreductase activity, acting on the aldehyde or oxo group of donors, NAD or NADP as acceptor"/>
    <property type="evidence" value="ECO:0007669"/>
    <property type="project" value="InterPro"/>
</dbReference>
<dbReference type="InterPro" id="IPR016162">
    <property type="entry name" value="Ald_DH_N"/>
</dbReference>
<keyword evidence="2" id="KW-0520">NAD</keyword>
<evidence type="ECO:0000256" key="2">
    <source>
        <dbReference type="ARBA" id="ARBA00023027"/>
    </source>
</evidence>
<dbReference type="Pfam" id="PF00171">
    <property type="entry name" value="Aldedh"/>
    <property type="match status" value="1"/>
</dbReference>
<dbReference type="PANTHER" id="PTHR42986:SF1">
    <property type="entry name" value="BENZALDEHYDE DEHYDROGENASE YFMT"/>
    <property type="match status" value="1"/>
</dbReference>
<accession>X0SYI3</accession>
<dbReference type="Gene3D" id="3.40.605.10">
    <property type="entry name" value="Aldehyde Dehydrogenase, Chain A, domain 1"/>
    <property type="match status" value="1"/>
</dbReference>
<comment type="caution">
    <text evidence="4">The sequence shown here is derived from an EMBL/GenBank/DDBJ whole genome shotgun (WGS) entry which is preliminary data.</text>
</comment>
<evidence type="ECO:0000259" key="3">
    <source>
        <dbReference type="Pfam" id="PF00171"/>
    </source>
</evidence>